<feature type="region of interest" description="Disordered" evidence="1">
    <location>
        <begin position="1175"/>
        <end position="1316"/>
    </location>
</feature>
<feature type="compositionally biased region" description="Polar residues" evidence="1">
    <location>
        <begin position="1202"/>
        <end position="1211"/>
    </location>
</feature>
<feature type="compositionally biased region" description="Basic and acidic residues" evidence="1">
    <location>
        <begin position="80"/>
        <end position="91"/>
    </location>
</feature>
<evidence type="ECO:0000256" key="1">
    <source>
        <dbReference type="SAM" id="MobiDB-lite"/>
    </source>
</evidence>
<feature type="region of interest" description="Disordered" evidence="1">
    <location>
        <begin position="130"/>
        <end position="205"/>
    </location>
</feature>
<dbReference type="EMBL" id="OZ034831">
    <property type="protein sequence ID" value="CAL1687919.1"/>
    <property type="molecule type" value="Genomic_DNA"/>
</dbReference>
<organism evidence="3 4">
    <name type="scientific">Lasius platythorax</name>
    <dbReference type="NCBI Taxonomy" id="488582"/>
    <lineage>
        <taxon>Eukaryota</taxon>
        <taxon>Metazoa</taxon>
        <taxon>Ecdysozoa</taxon>
        <taxon>Arthropoda</taxon>
        <taxon>Hexapoda</taxon>
        <taxon>Insecta</taxon>
        <taxon>Pterygota</taxon>
        <taxon>Neoptera</taxon>
        <taxon>Endopterygota</taxon>
        <taxon>Hymenoptera</taxon>
        <taxon>Apocrita</taxon>
        <taxon>Aculeata</taxon>
        <taxon>Formicoidea</taxon>
        <taxon>Formicidae</taxon>
        <taxon>Formicinae</taxon>
        <taxon>Lasius</taxon>
        <taxon>Lasius</taxon>
    </lineage>
</organism>
<feature type="compositionally biased region" description="Acidic residues" evidence="1">
    <location>
        <begin position="130"/>
        <end position="147"/>
    </location>
</feature>
<feature type="compositionally biased region" description="Polar residues" evidence="1">
    <location>
        <begin position="484"/>
        <end position="497"/>
    </location>
</feature>
<feature type="compositionally biased region" description="Polar residues" evidence="1">
    <location>
        <begin position="259"/>
        <end position="284"/>
    </location>
</feature>
<evidence type="ECO:0000313" key="4">
    <source>
        <dbReference type="Proteomes" id="UP001497644"/>
    </source>
</evidence>
<feature type="compositionally biased region" description="Polar residues" evidence="1">
    <location>
        <begin position="577"/>
        <end position="587"/>
    </location>
</feature>
<name>A0AAV2P8M9_9HYME</name>
<feature type="region of interest" description="Disordered" evidence="1">
    <location>
        <begin position="256"/>
        <end position="291"/>
    </location>
</feature>
<feature type="compositionally biased region" description="Polar residues" evidence="1">
    <location>
        <begin position="412"/>
        <end position="426"/>
    </location>
</feature>
<feature type="compositionally biased region" description="Gly residues" evidence="1">
    <location>
        <begin position="1289"/>
        <end position="1303"/>
    </location>
</feature>
<reference evidence="3" key="1">
    <citation type="submission" date="2024-04" db="EMBL/GenBank/DDBJ databases">
        <authorList>
            <consortium name="Molecular Ecology Group"/>
        </authorList>
    </citation>
    <scope>NUCLEOTIDE SEQUENCE</scope>
</reference>
<feature type="compositionally biased region" description="Polar residues" evidence="1">
    <location>
        <begin position="645"/>
        <end position="657"/>
    </location>
</feature>
<proteinExistence type="predicted"/>
<feature type="region of interest" description="Disordered" evidence="1">
    <location>
        <begin position="357"/>
        <end position="432"/>
    </location>
</feature>
<gene>
    <name evidence="3" type="ORF">LPLAT_LOCUS13087</name>
</gene>
<evidence type="ECO:0000313" key="3">
    <source>
        <dbReference type="EMBL" id="CAL1687919.1"/>
    </source>
</evidence>
<keyword evidence="4" id="KW-1185">Reference proteome</keyword>
<feature type="signal peptide" evidence="2">
    <location>
        <begin position="1"/>
        <end position="30"/>
    </location>
</feature>
<feature type="region of interest" description="Disordered" evidence="1">
    <location>
        <begin position="645"/>
        <end position="674"/>
    </location>
</feature>
<feature type="region of interest" description="Disordered" evidence="1">
    <location>
        <begin position="79"/>
        <end position="108"/>
    </location>
</feature>
<protein>
    <recommendedName>
        <fullName evidence="5">Fibroin heavy chain-like</fullName>
    </recommendedName>
</protein>
<feature type="region of interest" description="Disordered" evidence="1">
    <location>
        <begin position="1384"/>
        <end position="1406"/>
    </location>
</feature>
<feature type="region of interest" description="Disordered" evidence="1">
    <location>
        <begin position="473"/>
        <end position="497"/>
    </location>
</feature>
<feature type="region of interest" description="Disordered" evidence="1">
    <location>
        <begin position="539"/>
        <end position="596"/>
    </location>
</feature>
<feature type="compositionally biased region" description="Gly residues" evidence="1">
    <location>
        <begin position="874"/>
        <end position="896"/>
    </location>
</feature>
<feature type="compositionally biased region" description="Polar residues" evidence="1">
    <location>
        <begin position="861"/>
        <end position="873"/>
    </location>
</feature>
<feature type="compositionally biased region" description="Polar residues" evidence="1">
    <location>
        <begin position="1265"/>
        <end position="1277"/>
    </location>
</feature>
<feature type="region of interest" description="Disordered" evidence="1">
    <location>
        <begin position="1434"/>
        <end position="1490"/>
    </location>
</feature>
<feature type="compositionally biased region" description="Basic and acidic residues" evidence="1">
    <location>
        <begin position="148"/>
        <end position="170"/>
    </location>
</feature>
<feature type="region of interest" description="Disordered" evidence="1">
    <location>
        <begin position="741"/>
        <end position="1050"/>
    </location>
</feature>
<feature type="compositionally biased region" description="Gly residues" evidence="1">
    <location>
        <begin position="954"/>
        <end position="976"/>
    </location>
</feature>
<dbReference type="Proteomes" id="UP001497644">
    <property type="component" value="Chromosome 8"/>
</dbReference>
<feature type="compositionally biased region" description="Low complexity" evidence="1">
    <location>
        <begin position="1446"/>
        <end position="1481"/>
    </location>
</feature>
<evidence type="ECO:0008006" key="5">
    <source>
        <dbReference type="Google" id="ProtNLM"/>
    </source>
</evidence>
<feature type="compositionally biased region" description="Polar residues" evidence="1">
    <location>
        <begin position="379"/>
        <end position="389"/>
    </location>
</feature>
<sequence length="1490" mass="148413">MTEMRTGCLRCSLAVTLVVCTFFVESGTHAIGGSSGAFASASAYAGASASALSSASAFGGAGDFSGVYDGHKGIRSYDSISHDKDADHDAKSYGVPGHGARHDGIKGSDHGYNKNDCSKCKWENDDYWERDEPEEEGDENDGDECDDGQYKPDGLRHPGADGQDKSDRGRKPGSRPPGVHKTGPTGVYVDDGPKGDRPAGSFGVDYPVPTTGYAAPTGSAIGTTPKPESGWNQFAYTALKPGYTGATAGATAGAYGTTSSSWPNWNGGTTPAGFGSSSKPTWGSSGPAGNFVTTPKPGTNWDVGSGAPIGGQVPSSRKPWNIGHDGAPVASTSRPGQGWNTGFDNTPTGDFSQKPAPGTWSTGRGPTGSYGVTPKPGPNWNTGLDSTSAGGLPFSRKPGETPWNTGHDGASFGTTPKPGQSWNAPSDGNPKPSWNPDYGTTAAGASGCHRLDSSCTQDKQQSPVKLGATPVEIDRTKGDGAPSGISSAIPQSGSGISSPNSYGTGAYAGASATSGIGSTPYTGAPNFGKKDHPFFNKPANTQTPYSGIDQAHPNTSGGTYGPGSFPDYNKPERERTWPSSSANTFGTTERPYGGISSSGTVPGVQGNTFSPGKLPGSPTGSGVYDHPGVTKPSYGSGITSASPWLSTGQPASGSSTWHGPGTTGSHAGFPVSTPGFGTTKSPFGYANIPGSASLGPYSGTGLKQPGFNAASSSASATASASAFGTFPGTYSTPYIAGTTPTYQGASSYPGVKSAPRGSTGPTYGIAPHGTHSDAGIGAWPSKQPGSGSKTWPGEQPGVGSGITSDNRPWPDKQPGSETTLGGHPGTVSGTWPGRQPGGNSGPWPSNKPEDGSGTWPGEQPGSVSATWPTKQPGSGTGGWPSGKPGDGSGATPGGHPGTVSDTWPGKQPGSNNQPWPSAKPGDGSKVTPGTVSGTWPGGQPGSVSGVWPTVQPGSGTGAWPGGKPGDGSGATPGGHPGSDSWPGKQPGSNNRPWPSAKPEDGSKVTPGTWPGGQPGSVSGVWPTVQPGSASGAWPSKQPEDESGTRPGISGCSSVGCGGSSNCRGGNYNCEGRCTGRDNAYGPCGEGVSGPSGVNKTYYPAGTGDGQVPNVGNVYGPASPFNSGIGAYPGTNTGCGSGDSSCNKGVTPEGPVQWNSANPFLFGTGGGSPSHVLRPWNSGTTAKPIGQGNPFLNSDWSGPKPEYSSSNPNNDKNVIPHGEGNTKPIGQGNPFLDDNKRRGDIDFNPNEGVIPLGGRKPEGHNPFFGSGNSPSDGPSYTGGQPGGYPALGTPGSGGYGGVKGGSRGGASPQRENTGEVYPTGGNPHGVDPSQCKLGIFGCGTSGSGSYAATKGGKHPGSVFGEIGGGVGTVGSVGSGNPGSVVGSVPGGFNDPGIGRNQFDRGHPASTGSNLAGSLGGTYAGAFSNAQASSFAGAKALPFPDTAGSGSGSWPSSGTQNQGGSNSWASSSASASASASSSSRSWSGNYPVDVKG</sequence>
<keyword evidence="2" id="KW-0732">Signal</keyword>
<feature type="chain" id="PRO_5043741085" description="Fibroin heavy chain-like" evidence="2">
    <location>
        <begin position="31"/>
        <end position="1490"/>
    </location>
</feature>
<evidence type="ECO:0000256" key="2">
    <source>
        <dbReference type="SAM" id="SignalP"/>
    </source>
</evidence>
<accession>A0AAV2P8M9</accession>